<organism evidence="10 11">
    <name type="scientific">Uncinula necator</name>
    <name type="common">Grape powdery mildew</name>
    <dbReference type="NCBI Taxonomy" id="52586"/>
    <lineage>
        <taxon>Eukaryota</taxon>
        <taxon>Fungi</taxon>
        <taxon>Dikarya</taxon>
        <taxon>Ascomycota</taxon>
        <taxon>Pezizomycotina</taxon>
        <taxon>Leotiomycetes</taxon>
        <taxon>Erysiphales</taxon>
        <taxon>Erysiphaceae</taxon>
        <taxon>Erysiphe</taxon>
    </lineage>
</organism>
<evidence type="ECO:0000256" key="3">
    <source>
        <dbReference type="ARBA" id="ARBA00022670"/>
    </source>
</evidence>
<dbReference type="MEROPS" id="C12.002"/>
<feature type="domain" description="UCH catalytic" evidence="9">
    <location>
        <begin position="19"/>
        <end position="253"/>
    </location>
</feature>
<evidence type="ECO:0000256" key="5">
    <source>
        <dbReference type="ARBA" id="ARBA00022801"/>
    </source>
</evidence>
<feature type="site" description="Important for enzyme activity" evidence="7">
    <location>
        <position position="201"/>
    </location>
</feature>
<evidence type="ECO:0000256" key="1">
    <source>
        <dbReference type="ARBA" id="ARBA00000707"/>
    </source>
</evidence>
<dbReference type="PANTHER" id="PTHR10589">
    <property type="entry name" value="UBIQUITIN CARBOXYL-TERMINAL HYDROLASE"/>
    <property type="match status" value="1"/>
</dbReference>
<comment type="caution">
    <text evidence="10">The sequence shown here is derived from an EMBL/GenBank/DDBJ whole genome shotgun (WGS) entry which is preliminary data.</text>
</comment>
<dbReference type="Proteomes" id="UP000030854">
    <property type="component" value="Unassembled WGS sequence"/>
</dbReference>
<keyword evidence="11" id="KW-1185">Reference proteome</keyword>
<dbReference type="GO" id="GO:0005737">
    <property type="term" value="C:cytoplasm"/>
    <property type="evidence" value="ECO:0007669"/>
    <property type="project" value="TreeGrafter"/>
</dbReference>
<dbReference type="GO" id="GO:0006511">
    <property type="term" value="P:ubiquitin-dependent protein catabolic process"/>
    <property type="evidence" value="ECO:0007669"/>
    <property type="project" value="UniProtKB-UniRule"/>
</dbReference>
<feature type="site" description="Transition state stabilizer" evidence="7">
    <location>
        <position position="105"/>
    </location>
</feature>
<evidence type="ECO:0000256" key="6">
    <source>
        <dbReference type="ARBA" id="ARBA00022807"/>
    </source>
</evidence>
<dbReference type="Gene3D" id="3.40.532.10">
    <property type="entry name" value="Peptidase C12, ubiquitin carboxyl-terminal hydrolase"/>
    <property type="match status" value="1"/>
</dbReference>
<dbReference type="InterPro" id="IPR036959">
    <property type="entry name" value="Peptidase_C12_UCH_sf"/>
</dbReference>
<sequence>MMDSTKIPLDTEKPLRRKAFVPIENNPEVMSTLIHRLGLSSELSFYDVFSIDDADLLAFIPRPAFALLLVFPVSEAYKKFRLKEDQDNPDNDAKETKESVIWYKQTIVNSCGIMAILHAASNGDSRKFISSGSPLDNLIKQALPLGPIERADLIYDFEALETAHHDAAYQGQSCAPSAEDDIDLHYVCFTKDKDNVLWELDGQRKGPLNRGNLGPEDDLLSEKSLNLSVRNFLQREEAAGNGEIRFSLIALAQSSICNQRTT</sequence>
<evidence type="ECO:0000313" key="10">
    <source>
        <dbReference type="EMBL" id="KHJ34216.1"/>
    </source>
</evidence>
<gene>
    <name evidence="10" type="ORF">EV44_g1378</name>
</gene>
<evidence type="ECO:0000313" key="11">
    <source>
        <dbReference type="Proteomes" id="UP000030854"/>
    </source>
</evidence>
<keyword evidence="4 7" id="KW-0833">Ubl conjugation pathway</keyword>
<evidence type="ECO:0000256" key="2">
    <source>
        <dbReference type="ARBA" id="ARBA00009326"/>
    </source>
</evidence>
<dbReference type="SUPFAM" id="SSF54001">
    <property type="entry name" value="Cysteine proteinases"/>
    <property type="match status" value="1"/>
</dbReference>
<evidence type="ECO:0000256" key="4">
    <source>
        <dbReference type="ARBA" id="ARBA00022786"/>
    </source>
</evidence>
<comment type="similarity">
    <text evidence="2 7 8">Belongs to the peptidase C12 family.</text>
</comment>
<dbReference type="GO" id="GO:0004843">
    <property type="term" value="F:cysteine-type deubiquitinase activity"/>
    <property type="evidence" value="ECO:0007669"/>
    <property type="project" value="UniProtKB-UniRule"/>
</dbReference>
<dbReference type="AlphaFoldDB" id="A0A0B1PBA1"/>
<feature type="active site" description="Proton donor" evidence="7">
    <location>
        <position position="185"/>
    </location>
</feature>
<keyword evidence="3 7" id="KW-0645">Protease</keyword>
<keyword evidence="6 7" id="KW-0788">Thiol protease</keyword>
<dbReference type="EMBL" id="JNVN01000988">
    <property type="protein sequence ID" value="KHJ34216.1"/>
    <property type="molecule type" value="Genomic_DNA"/>
</dbReference>
<evidence type="ECO:0000256" key="7">
    <source>
        <dbReference type="PROSITE-ProRule" id="PRU01393"/>
    </source>
</evidence>
<dbReference type="STRING" id="52586.A0A0B1PBA1"/>
<dbReference type="OMA" id="IDLHYVC"/>
<keyword evidence="5 7" id="KW-0378">Hydrolase</keyword>
<dbReference type="Pfam" id="PF01088">
    <property type="entry name" value="Peptidase_C12"/>
    <property type="match status" value="1"/>
</dbReference>
<evidence type="ECO:0000256" key="8">
    <source>
        <dbReference type="RuleBase" id="RU361215"/>
    </source>
</evidence>
<evidence type="ECO:0000259" key="9">
    <source>
        <dbReference type="PROSITE" id="PS52048"/>
    </source>
</evidence>
<dbReference type="HOGENOM" id="CLU_054406_0_2_1"/>
<dbReference type="PANTHER" id="PTHR10589:SF17">
    <property type="entry name" value="UBIQUITIN CARBOXYL-TERMINAL HYDROLASE"/>
    <property type="match status" value="1"/>
</dbReference>
<dbReference type="PRINTS" id="PR00707">
    <property type="entry name" value="UBCTHYDRLASE"/>
</dbReference>
<name>A0A0B1PBA1_UNCNE</name>
<reference evidence="10 11" key="1">
    <citation type="journal article" date="2014" name="BMC Genomics">
        <title>Adaptive genomic structural variation in the grape powdery mildew pathogen, Erysiphe necator.</title>
        <authorList>
            <person name="Jones L."/>
            <person name="Riaz S."/>
            <person name="Morales-Cruz A."/>
            <person name="Amrine K.C."/>
            <person name="McGuire B."/>
            <person name="Gubler W.D."/>
            <person name="Walker M.A."/>
            <person name="Cantu D."/>
        </authorList>
    </citation>
    <scope>NUCLEOTIDE SEQUENCE [LARGE SCALE GENOMIC DNA]</scope>
    <source>
        <strain evidence="11">c</strain>
    </source>
</reference>
<dbReference type="GO" id="GO:0016579">
    <property type="term" value="P:protein deubiquitination"/>
    <property type="evidence" value="ECO:0007669"/>
    <property type="project" value="TreeGrafter"/>
</dbReference>
<dbReference type="FunFam" id="3.40.532.10:FF:000008">
    <property type="entry name" value="Ubiquitin carboxyl-terminal hydrolase"/>
    <property type="match status" value="1"/>
</dbReference>
<accession>A0A0B1PBA1</accession>
<dbReference type="InterPro" id="IPR038765">
    <property type="entry name" value="Papain-like_cys_pep_sf"/>
</dbReference>
<comment type="catalytic activity">
    <reaction evidence="1 7 8">
        <text>Thiol-dependent hydrolysis of ester, thioester, amide, peptide and isopeptide bonds formed by the C-terminal Gly of ubiquitin (a 76-residue protein attached to proteins as an intracellular targeting signal).</text>
        <dbReference type="EC" id="3.4.19.12"/>
    </reaction>
</comment>
<feature type="active site" description="Nucleophile" evidence="7">
    <location>
        <position position="111"/>
    </location>
</feature>
<dbReference type="EC" id="3.4.19.12" evidence="8"/>
<dbReference type="PROSITE" id="PS52048">
    <property type="entry name" value="UCH_DOMAIN"/>
    <property type="match status" value="1"/>
</dbReference>
<dbReference type="CDD" id="cd09616">
    <property type="entry name" value="Peptidase_C12_UCH_L1_L3"/>
    <property type="match status" value="1"/>
</dbReference>
<dbReference type="InterPro" id="IPR001578">
    <property type="entry name" value="Peptidase_C12_UCH"/>
</dbReference>
<protein>
    <recommendedName>
        <fullName evidence="8">Ubiquitin carboxyl-terminal hydrolase</fullName>
        <ecNumber evidence="8">3.4.19.12</ecNumber>
    </recommendedName>
</protein>
<proteinExistence type="inferred from homology"/>